<evidence type="ECO:0000256" key="3">
    <source>
        <dbReference type="ARBA" id="ARBA00022112"/>
    </source>
</evidence>
<gene>
    <name evidence="6" type="ORF">AVDCRST_MAG38-1124</name>
</gene>
<evidence type="ECO:0000256" key="2">
    <source>
        <dbReference type="ARBA" id="ARBA00011643"/>
    </source>
</evidence>
<accession>A0A6J4RGD9</accession>
<proteinExistence type="inferred from homology"/>
<keyword evidence="6" id="KW-0378">Hydrolase</keyword>
<dbReference type="PANTHER" id="PTHR13799">
    <property type="entry name" value="NGG1 INTERACTING FACTOR 3"/>
    <property type="match status" value="1"/>
</dbReference>
<feature type="binding site" evidence="5">
    <location>
        <position position="65"/>
    </location>
    <ligand>
        <name>a divalent metal cation</name>
        <dbReference type="ChEBI" id="CHEBI:60240"/>
        <label>1</label>
    </ligand>
</feature>
<dbReference type="SUPFAM" id="SSF102705">
    <property type="entry name" value="NIF3 (NGG1p interacting factor 3)-like"/>
    <property type="match status" value="1"/>
</dbReference>
<evidence type="ECO:0000256" key="5">
    <source>
        <dbReference type="PIRSR" id="PIRSR602678-1"/>
    </source>
</evidence>
<sequence length="253" mass="26998">MARREQLIAHLDALLEPGAYRDMGPNGLQVPGSEEVTRVVTGVTASRALIEAAIEHEAQLLLVHHGLFWDFHPTGLSSILAERLRLLFRHDVNLAAYHLPLDGHEEVGNNALLAERLGCTAHEPFGAGFGRPIGRIGGFGDGGIEAPTLFDRVSEVCGRTPLVFDAGPERVERIGIVSGSAAKSLPEAVAAGLDAFLTGEPAEHVMADAREAGIHFIAAGHYATETFGVKALGERLAEEFGVEHLFVDVPNPI</sequence>
<protein>
    <recommendedName>
        <fullName evidence="3">GTP cyclohydrolase 1 type 2 homolog</fullName>
    </recommendedName>
</protein>
<dbReference type="Pfam" id="PF01784">
    <property type="entry name" value="DUF34_NIF3"/>
    <property type="match status" value="1"/>
</dbReference>
<dbReference type="Gene3D" id="3.40.1390.30">
    <property type="entry name" value="NIF3 (NGG1p interacting factor 3)-like"/>
    <property type="match status" value="2"/>
</dbReference>
<comment type="similarity">
    <text evidence="1">Belongs to the GTP cyclohydrolase I type 2/NIF3 family.</text>
</comment>
<keyword evidence="4 5" id="KW-0479">Metal-binding</keyword>
<feature type="binding site" evidence="5">
    <location>
        <position position="225"/>
    </location>
    <ligand>
        <name>a divalent metal cation</name>
        <dbReference type="ChEBI" id="CHEBI:60240"/>
        <label>1</label>
    </ligand>
</feature>
<feature type="binding site" evidence="5">
    <location>
        <position position="102"/>
    </location>
    <ligand>
        <name>a divalent metal cation</name>
        <dbReference type="ChEBI" id="CHEBI:60240"/>
        <label>1</label>
    </ligand>
</feature>
<feature type="binding site" evidence="5">
    <location>
        <position position="64"/>
    </location>
    <ligand>
        <name>a divalent metal cation</name>
        <dbReference type="ChEBI" id="CHEBI:60240"/>
        <label>2</label>
    </ligand>
</feature>
<dbReference type="GO" id="GO:0005737">
    <property type="term" value="C:cytoplasm"/>
    <property type="evidence" value="ECO:0007669"/>
    <property type="project" value="TreeGrafter"/>
</dbReference>
<dbReference type="NCBIfam" id="TIGR00486">
    <property type="entry name" value="YbgI_SA1388"/>
    <property type="match status" value="1"/>
</dbReference>
<name>A0A6J4RGD9_9ACTN</name>
<dbReference type="InterPro" id="IPR002678">
    <property type="entry name" value="DUF34/NIF3"/>
</dbReference>
<reference evidence="6" key="1">
    <citation type="submission" date="2020-02" db="EMBL/GenBank/DDBJ databases">
        <authorList>
            <person name="Meier V. D."/>
        </authorList>
    </citation>
    <scope>NUCLEOTIDE SEQUENCE</scope>
    <source>
        <strain evidence="6">AVDCRST_MAG38</strain>
    </source>
</reference>
<dbReference type="AlphaFoldDB" id="A0A6J4RGD9"/>
<evidence type="ECO:0000256" key="1">
    <source>
        <dbReference type="ARBA" id="ARBA00006964"/>
    </source>
</evidence>
<feature type="binding site" evidence="5">
    <location>
        <position position="221"/>
    </location>
    <ligand>
        <name>a divalent metal cation</name>
        <dbReference type="ChEBI" id="CHEBI:60240"/>
        <label>1</label>
    </ligand>
</feature>
<evidence type="ECO:0000256" key="4">
    <source>
        <dbReference type="ARBA" id="ARBA00022723"/>
    </source>
</evidence>
<dbReference type="PANTHER" id="PTHR13799:SF14">
    <property type="entry name" value="GTP CYCLOHYDROLASE 1 TYPE 2 HOMOLOG"/>
    <property type="match status" value="1"/>
</dbReference>
<dbReference type="GO" id="GO:0046872">
    <property type="term" value="F:metal ion binding"/>
    <property type="evidence" value="ECO:0007669"/>
    <property type="project" value="UniProtKB-KW"/>
</dbReference>
<evidence type="ECO:0000313" key="6">
    <source>
        <dbReference type="EMBL" id="CAA9469071.1"/>
    </source>
</evidence>
<dbReference type="InterPro" id="IPR036069">
    <property type="entry name" value="DUF34/NIF3_sf"/>
</dbReference>
<dbReference type="EMBL" id="CADCVJ010000073">
    <property type="protein sequence ID" value="CAA9469071.1"/>
    <property type="molecule type" value="Genomic_DNA"/>
</dbReference>
<comment type="subunit">
    <text evidence="2">Homohexamer.</text>
</comment>
<organism evidence="6">
    <name type="scientific">uncultured Solirubrobacteraceae bacterium</name>
    <dbReference type="NCBI Taxonomy" id="1162706"/>
    <lineage>
        <taxon>Bacteria</taxon>
        <taxon>Bacillati</taxon>
        <taxon>Actinomycetota</taxon>
        <taxon>Thermoleophilia</taxon>
        <taxon>Solirubrobacterales</taxon>
        <taxon>Solirubrobacteraceae</taxon>
        <taxon>environmental samples</taxon>
    </lineage>
</organism>
<dbReference type="GO" id="GO:0016787">
    <property type="term" value="F:hydrolase activity"/>
    <property type="evidence" value="ECO:0007669"/>
    <property type="project" value="UniProtKB-KW"/>
</dbReference>